<protein>
    <submittedName>
        <fullName evidence="1">Amidinotransferase</fullName>
    </submittedName>
</protein>
<name>A0A2N8PC15_STRNR</name>
<dbReference type="Proteomes" id="UP000236047">
    <property type="component" value="Unassembled WGS sequence"/>
</dbReference>
<keyword evidence="1" id="KW-0808">Transferase</keyword>
<proteinExistence type="predicted"/>
<dbReference type="SUPFAM" id="SSF55909">
    <property type="entry name" value="Pentein"/>
    <property type="match status" value="1"/>
</dbReference>
<evidence type="ECO:0000313" key="1">
    <source>
        <dbReference type="EMBL" id="PNE38567.1"/>
    </source>
</evidence>
<sequence>MSEPASRAHRRARTARPRRYLMCRPTHFEVSYSINPWMDPAKPVDAALAVAQWERLRALYGDLGHQVELIDPIPGLPDMVYAANGATVIDGKVLGARFRNAQRTAEGPAYLDWFRAAGHPTLHDPQHINEGEGDFLVTGSWILAGRGFRSAPEGHAEAQEFFGRPVIGLELTDPRYYHLDTALAVLDHDEVMYNPAAFTPGSLAVLRRLFPDAVLADPADAAVFGLNAVSDGRHVVLPEAATGLAAQLRARGFEPLGVDLSELLKGGGSVKCCTLELRAAAGPETTARPHERA</sequence>
<dbReference type="EMBL" id="LJSN01000003">
    <property type="protein sequence ID" value="PNE38567.1"/>
    <property type="molecule type" value="Genomic_DNA"/>
</dbReference>
<dbReference type="Gene3D" id="3.75.10.10">
    <property type="entry name" value="L-arginine/glycine Amidinotransferase, Chain A"/>
    <property type="match status" value="1"/>
</dbReference>
<dbReference type="NCBIfam" id="NF045659">
    <property type="entry name" value="DiMArgaseDdahMtb"/>
    <property type="match status" value="1"/>
</dbReference>
<dbReference type="GO" id="GO:0016740">
    <property type="term" value="F:transferase activity"/>
    <property type="evidence" value="ECO:0007669"/>
    <property type="project" value="UniProtKB-KW"/>
</dbReference>
<dbReference type="AlphaFoldDB" id="A0A2N8PC15"/>
<evidence type="ECO:0000313" key="2">
    <source>
        <dbReference type="Proteomes" id="UP000236047"/>
    </source>
</evidence>
<comment type="caution">
    <text evidence="1">The sequence shown here is derived from an EMBL/GenBank/DDBJ whole genome shotgun (WGS) entry which is preliminary data.</text>
</comment>
<reference evidence="2" key="1">
    <citation type="submission" date="2015-09" db="EMBL/GenBank/DDBJ databases">
        <authorList>
            <person name="Graham D.E."/>
            <person name="Mahan K.M."/>
            <person name="Klingeman D.M."/>
            <person name="Fida T."/>
            <person name="Giannone R.J."/>
            <person name="Hettich R.L."/>
            <person name="Parry R.J."/>
            <person name="Spain J.C."/>
        </authorList>
    </citation>
    <scope>NUCLEOTIDE SEQUENCE [LARGE SCALE GENOMIC DNA]</scope>
    <source>
        <strain evidence="2">JCM 4701</strain>
    </source>
</reference>
<accession>A0A2N8PC15</accession>
<gene>
    <name evidence="1" type="ORF">AOB60_31740</name>
</gene>
<dbReference type="RefSeq" id="WP_073450042.1">
    <property type="nucleotide sequence ID" value="NZ_LJSN01000003.1"/>
</dbReference>
<organism evidence="1 2">
    <name type="scientific">Streptomyces noursei</name>
    <name type="common">Streptomyces albulus</name>
    <dbReference type="NCBI Taxonomy" id="1971"/>
    <lineage>
        <taxon>Bacteria</taxon>
        <taxon>Bacillati</taxon>
        <taxon>Actinomycetota</taxon>
        <taxon>Actinomycetes</taxon>
        <taxon>Kitasatosporales</taxon>
        <taxon>Streptomycetaceae</taxon>
        <taxon>Streptomyces</taxon>
    </lineage>
</organism>
<keyword evidence="2" id="KW-1185">Reference proteome</keyword>